<keyword evidence="2" id="KW-1185">Reference proteome</keyword>
<organism evidence="1 2">
    <name type="scientific">Smallanthus sonchifolius</name>
    <dbReference type="NCBI Taxonomy" id="185202"/>
    <lineage>
        <taxon>Eukaryota</taxon>
        <taxon>Viridiplantae</taxon>
        <taxon>Streptophyta</taxon>
        <taxon>Embryophyta</taxon>
        <taxon>Tracheophyta</taxon>
        <taxon>Spermatophyta</taxon>
        <taxon>Magnoliopsida</taxon>
        <taxon>eudicotyledons</taxon>
        <taxon>Gunneridae</taxon>
        <taxon>Pentapetalae</taxon>
        <taxon>asterids</taxon>
        <taxon>campanulids</taxon>
        <taxon>Asterales</taxon>
        <taxon>Asteraceae</taxon>
        <taxon>Asteroideae</taxon>
        <taxon>Heliantheae alliance</taxon>
        <taxon>Millerieae</taxon>
        <taxon>Smallanthus</taxon>
    </lineage>
</organism>
<comment type="caution">
    <text evidence="1">The sequence shown here is derived from an EMBL/GenBank/DDBJ whole genome shotgun (WGS) entry which is preliminary data.</text>
</comment>
<dbReference type="EMBL" id="CM042036">
    <property type="protein sequence ID" value="KAI3744466.1"/>
    <property type="molecule type" value="Genomic_DNA"/>
</dbReference>
<accession>A0ACB9DDA9</accession>
<proteinExistence type="predicted"/>
<dbReference type="Proteomes" id="UP001056120">
    <property type="component" value="Linkage Group LG19"/>
</dbReference>
<evidence type="ECO:0000313" key="2">
    <source>
        <dbReference type="Proteomes" id="UP001056120"/>
    </source>
</evidence>
<reference evidence="2" key="1">
    <citation type="journal article" date="2022" name="Mol. Ecol. Resour.">
        <title>The genomes of chicory, endive, great burdock and yacon provide insights into Asteraceae palaeo-polyploidization history and plant inulin production.</title>
        <authorList>
            <person name="Fan W."/>
            <person name="Wang S."/>
            <person name="Wang H."/>
            <person name="Wang A."/>
            <person name="Jiang F."/>
            <person name="Liu H."/>
            <person name="Zhao H."/>
            <person name="Xu D."/>
            <person name="Zhang Y."/>
        </authorList>
    </citation>
    <scope>NUCLEOTIDE SEQUENCE [LARGE SCALE GENOMIC DNA]</scope>
    <source>
        <strain evidence="2">cv. Yunnan</strain>
    </source>
</reference>
<protein>
    <submittedName>
        <fullName evidence="1">Uncharacterized protein</fullName>
    </submittedName>
</protein>
<name>A0ACB9DDA9_9ASTR</name>
<sequence>MFYLVHNYLTDIIKVLEFLVSTVGAKVYFTSRSPMAGNRSDSITADESFFFIALTSGIAPGGQLDLCATNKPNQTKPNQTNCRVMTPYYSEETVYSKSDLDMENEDEILEGYKAVTIPSQEDKMLDFMDRPDGQRG</sequence>
<gene>
    <name evidence="1" type="ORF">L1987_57547</name>
</gene>
<reference evidence="1 2" key="2">
    <citation type="journal article" date="2022" name="Mol. Ecol. Resour.">
        <title>The genomes of chicory, endive, great burdock and yacon provide insights into Asteraceae paleo-polyploidization history and plant inulin production.</title>
        <authorList>
            <person name="Fan W."/>
            <person name="Wang S."/>
            <person name="Wang H."/>
            <person name="Wang A."/>
            <person name="Jiang F."/>
            <person name="Liu H."/>
            <person name="Zhao H."/>
            <person name="Xu D."/>
            <person name="Zhang Y."/>
        </authorList>
    </citation>
    <scope>NUCLEOTIDE SEQUENCE [LARGE SCALE GENOMIC DNA]</scope>
    <source>
        <strain evidence="2">cv. Yunnan</strain>
        <tissue evidence="1">Leaves</tissue>
    </source>
</reference>
<evidence type="ECO:0000313" key="1">
    <source>
        <dbReference type="EMBL" id="KAI3744466.1"/>
    </source>
</evidence>